<keyword evidence="1" id="KW-0808">Transferase</keyword>
<dbReference type="RefSeq" id="WP_254757749.1">
    <property type="nucleotide sequence ID" value="NZ_JANCLT010000002.1"/>
</dbReference>
<evidence type="ECO:0000313" key="1">
    <source>
        <dbReference type="EMBL" id="MCP8967835.1"/>
    </source>
</evidence>
<organism evidence="1 2">
    <name type="scientific">Ectobacillus ponti</name>
    <dbReference type="NCBI Taxonomy" id="2961894"/>
    <lineage>
        <taxon>Bacteria</taxon>
        <taxon>Bacillati</taxon>
        <taxon>Bacillota</taxon>
        <taxon>Bacilli</taxon>
        <taxon>Bacillales</taxon>
        <taxon>Bacillaceae</taxon>
        <taxon>Ectobacillus</taxon>
    </lineage>
</organism>
<evidence type="ECO:0000313" key="2">
    <source>
        <dbReference type="Proteomes" id="UP001156102"/>
    </source>
</evidence>
<sequence length="326" mass="39000">MREVDEFNFTDFSASIIIIVEEDENMDRSAKVNKFLSNPYSIIPHLSSKGLLKWIPDKMYLKLIFRARMERKLNLTNPKTFNEKLQWLKLHDRNPLYVELVDKYKVRKYISNCIGEEYLIPLLGKYRSFEEIDFDSLPSQFVMKCTHDSGGLVICKDKSKLDIEVARRKINKSLNRNYYYYGREWPYKDIEPQIIVEKYMVDESGTELKDYKFFCFNGEPKFLYIATDRGVDTRFDFFDMEFKHLPFWQHYQNSEKTINRPPGFNEMIRLAKILSKGIPHVRVDFYDINGKIYFGELTFYHFNGLEKFYPDKYDEVFGSLIDLPDK</sequence>
<dbReference type="InterPro" id="IPR029465">
    <property type="entry name" value="ATPgrasp_TupA"/>
</dbReference>
<accession>A0AA41X6Q3</accession>
<proteinExistence type="predicted"/>
<dbReference type="Pfam" id="PF14305">
    <property type="entry name" value="ATPgrasp_TupA"/>
    <property type="match status" value="1"/>
</dbReference>
<name>A0AA41X6Q3_9BACI</name>
<gene>
    <name evidence="1" type="ORF">NK662_04690</name>
</gene>
<dbReference type="GO" id="GO:0016740">
    <property type="term" value="F:transferase activity"/>
    <property type="evidence" value="ECO:0007669"/>
    <property type="project" value="UniProtKB-KW"/>
</dbReference>
<protein>
    <submittedName>
        <fullName evidence="1">Glycosyl transferase</fullName>
    </submittedName>
</protein>
<dbReference type="EMBL" id="JANCLT010000002">
    <property type="protein sequence ID" value="MCP8967835.1"/>
    <property type="molecule type" value="Genomic_DNA"/>
</dbReference>
<dbReference type="AlphaFoldDB" id="A0AA41X6Q3"/>
<comment type="caution">
    <text evidence="1">The sequence shown here is derived from an EMBL/GenBank/DDBJ whole genome shotgun (WGS) entry which is preliminary data.</text>
</comment>
<keyword evidence="2" id="KW-1185">Reference proteome</keyword>
<reference evidence="1" key="1">
    <citation type="submission" date="2022-07" db="EMBL/GenBank/DDBJ databases">
        <authorList>
            <person name="Li W.-J."/>
            <person name="Deng Q.-Q."/>
        </authorList>
    </citation>
    <scope>NUCLEOTIDE SEQUENCE</scope>
    <source>
        <strain evidence="1">SYSU M60031</strain>
    </source>
</reference>
<dbReference type="Proteomes" id="UP001156102">
    <property type="component" value="Unassembled WGS sequence"/>
</dbReference>